<protein>
    <submittedName>
        <fullName evidence="1">Uncharacterized protein</fullName>
    </submittedName>
</protein>
<accession>A0AAW3FSS6</accession>
<dbReference type="EMBL" id="JRRF01000032">
    <property type="protein sequence ID" value="KII01493.1"/>
    <property type="molecule type" value="Genomic_DNA"/>
</dbReference>
<proteinExistence type="predicted"/>
<organism evidence="1 2">
    <name type="scientific">Klebsiella pneumoniae</name>
    <dbReference type="NCBI Taxonomy" id="573"/>
    <lineage>
        <taxon>Bacteria</taxon>
        <taxon>Pseudomonadati</taxon>
        <taxon>Pseudomonadota</taxon>
        <taxon>Gammaproteobacteria</taxon>
        <taxon>Enterobacterales</taxon>
        <taxon>Enterobacteriaceae</taxon>
        <taxon>Klebsiella/Raoultella group</taxon>
        <taxon>Klebsiella</taxon>
        <taxon>Klebsiella pneumoniae complex</taxon>
    </lineage>
</organism>
<evidence type="ECO:0000313" key="2">
    <source>
        <dbReference type="Proteomes" id="UP000031820"/>
    </source>
</evidence>
<comment type="caution">
    <text evidence="1">The sequence shown here is derived from an EMBL/GenBank/DDBJ whole genome shotgun (WGS) entry which is preliminary data.</text>
</comment>
<dbReference type="Proteomes" id="UP000031820">
    <property type="component" value="Unassembled WGS sequence"/>
</dbReference>
<gene>
    <name evidence="1" type="ORF">LS45_26045</name>
</gene>
<evidence type="ECO:0000313" key="1">
    <source>
        <dbReference type="EMBL" id="KII01493.1"/>
    </source>
</evidence>
<sequence length="49" mass="5670">MWAKRQYHSRSQGKPLKVISKHKDLSAEFESGADYSANELLAEIERINH</sequence>
<name>A0AAW3FSS6_KLEPN</name>
<dbReference type="AlphaFoldDB" id="A0AAW3FSS6"/>
<reference evidence="1 2" key="1">
    <citation type="submission" date="2014-10" db="EMBL/GenBank/DDBJ databases">
        <title>Plasmid movement, recombination, and chromosomal integration amongst multidrug resistant commensal Escherichia coli clones within a single commercial turkey flock.</title>
        <authorList>
            <person name="Lang K."/>
            <person name="Dorn K."/>
            <person name="Danzeisen J."/>
            <person name="Johnson T."/>
        </authorList>
    </citation>
    <scope>NUCLEOTIDE SEQUENCE [LARGE SCALE GENOMIC DNA]</scope>
    <source>
        <strain evidence="1 2">UMNturkey9</strain>
    </source>
</reference>